<accession>A0A225VEH3</accession>
<proteinExistence type="predicted"/>
<dbReference type="STRING" id="4795.A0A225VEH3"/>
<protein>
    <recommendedName>
        <fullName evidence="3">Reverse transcriptase</fullName>
    </recommendedName>
</protein>
<dbReference type="OrthoDB" id="126439at2759"/>
<sequence length="130" mass="14561">MASEWNGIMGGSHASIDPSSMKEELSRFYTMPSSKKLVQTEKEALVKPILEDEVLLAICQLSRDKSGGTTGLSHDFFKDFQDEMRYKGAAVPETFLDAVVVPLRKKGYSQNAMDYRPISLLNTAYMIFGR</sequence>
<evidence type="ECO:0008006" key="3">
    <source>
        <dbReference type="Google" id="ProtNLM"/>
    </source>
</evidence>
<evidence type="ECO:0000313" key="2">
    <source>
        <dbReference type="Proteomes" id="UP000198211"/>
    </source>
</evidence>
<feature type="non-terminal residue" evidence="1">
    <location>
        <position position="130"/>
    </location>
</feature>
<comment type="caution">
    <text evidence="1">The sequence shown here is derived from an EMBL/GenBank/DDBJ whole genome shotgun (WGS) entry which is preliminary data.</text>
</comment>
<gene>
    <name evidence="1" type="ORF">PHMEG_00025022</name>
</gene>
<dbReference type="Proteomes" id="UP000198211">
    <property type="component" value="Unassembled WGS sequence"/>
</dbReference>
<organism evidence="1 2">
    <name type="scientific">Phytophthora megakarya</name>
    <dbReference type="NCBI Taxonomy" id="4795"/>
    <lineage>
        <taxon>Eukaryota</taxon>
        <taxon>Sar</taxon>
        <taxon>Stramenopiles</taxon>
        <taxon>Oomycota</taxon>
        <taxon>Peronosporomycetes</taxon>
        <taxon>Peronosporales</taxon>
        <taxon>Peronosporaceae</taxon>
        <taxon>Phytophthora</taxon>
    </lineage>
</organism>
<evidence type="ECO:0000313" key="1">
    <source>
        <dbReference type="EMBL" id="OWZ03278.1"/>
    </source>
</evidence>
<name>A0A225VEH3_9STRA</name>
<reference evidence="2" key="1">
    <citation type="submission" date="2017-03" db="EMBL/GenBank/DDBJ databases">
        <title>Phytopthora megakarya and P. palmivora, two closely related causual agents of cacao black pod achieved similar genome size and gene model numbers by different mechanisms.</title>
        <authorList>
            <person name="Ali S."/>
            <person name="Shao J."/>
            <person name="Larry D.J."/>
            <person name="Kronmiller B."/>
            <person name="Shen D."/>
            <person name="Strem M.D."/>
            <person name="Melnick R.L."/>
            <person name="Guiltinan M.J."/>
            <person name="Tyler B.M."/>
            <person name="Meinhardt L.W."/>
            <person name="Bailey B.A."/>
        </authorList>
    </citation>
    <scope>NUCLEOTIDE SEQUENCE [LARGE SCALE GENOMIC DNA]</scope>
    <source>
        <strain evidence="2">zdho120</strain>
    </source>
</reference>
<keyword evidence="2" id="KW-1185">Reference proteome</keyword>
<dbReference type="AlphaFoldDB" id="A0A225VEH3"/>
<dbReference type="EMBL" id="NBNE01005615">
    <property type="protein sequence ID" value="OWZ03278.1"/>
    <property type="molecule type" value="Genomic_DNA"/>
</dbReference>